<dbReference type="SMART" id="SM00857">
    <property type="entry name" value="Resolvase"/>
    <property type="match status" value="1"/>
</dbReference>
<evidence type="ECO:0000259" key="1">
    <source>
        <dbReference type="PROSITE" id="PS51736"/>
    </source>
</evidence>
<evidence type="ECO:0000313" key="3">
    <source>
        <dbReference type="EMBL" id="SEO16851.1"/>
    </source>
</evidence>
<feature type="domain" description="Resolvase/invertase-type recombinase catalytic" evidence="1">
    <location>
        <begin position="8"/>
        <end position="148"/>
    </location>
</feature>
<dbReference type="RefSeq" id="WP_090616651.1">
    <property type="nucleotide sequence ID" value="NZ_CP067124.1"/>
</dbReference>
<dbReference type="Proteomes" id="UP000199054">
    <property type="component" value="Unassembled WGS sequence"/>
</dbReference>
<gene>
    <name evidence="3" type="ORF">SAMN04489859_104028</name>
</gene>
<dbReference type="PANTHER" id="PTHR30461:SF23">
    <property type="entry name" value="DNA RECOMBINASE-RELATED"/>
    <property type="match status" value="1"/>
</dbReference>
<dbReference type="PROSITE" id="PS51736">
    <property type="entry name" value="RECOMBINASES_3"/>
    <property type="match status" value="1"/>
</dbReference>
<dbReference type="InterPro" id="IPR025827">
    <property type="entry name" value="Zn_ribbon_recom_dom"/>
</dbReference>
<dbReference type="PROSITE" id="PS51737">
    <property type="entry name" value="RECOMBINASE_DNA_BIND"/>
    <property type="match status" value="1"/>
</dbReference>
<proteinExistence type="predicted"/>
<dbReference type="EMBL" id="FODE01000040">
    <property type="protein sequence ID" value="SEO16851.1"/>
    <property type="molecule type" value="Genomic_DNA"/>
</dbReference>
<protein>
    <submittedName>
        <fullName evidence="3">Site-specific DNA recombinase</fullName>
    </submittedName>
</protein>
<dbReference type="CDD" id="cd00338">
    <property type="entry name" value="Ser_Recombinase"/>
    <property type="match status" value="1"/>
</dbReference>
<name>A0A1H8MHJ3_9RHOB</name>
<dbReference type="GO" id="GO:0000150">
    <property type="term" value="F:DNA strand exchange activity"/>
    <property type="evidence" value="ECO:0007669"/>
    <property type="project" value="InterPro"/>
</dbReference>
<dbReference type="OrthoDB" id="7277848at2"/>
<keyword evidence="4" id="KW-1185">Reference proteome</keyword>
<dbReference type="PANTHER" id="PTHR30461">
    <property type="entry name" value="DNA-INVERTASE FROM LAMBDOID PROPHAGE"/>
    <property type="match status" value="1"/>
</dbReference>
<dbReference type="GO" id="GO:0003677">
    <property type="term" value="F:DNA binding"/>
    <property type="evidence" value="ECO:0007669"/>
    <property type="project" value="InterPro"/>
</dbReference>
<evidence type="ECO:0000313" key="4">
    <source>
        <dbReference type="Proteomes" id="UP000199054"/>
    </source>
</evidence>
<dbReference type="Pfam" id="PF00239">
    <property type="entry name" value="Resolvase"/>
    <property type="match status" value="1"/>
</dbReference>
<accession>A0A1H8MHJ3</accession>
<reference evidence="3 4" key="1">
    <citation type="submission" date="2016-10" db="EMBL/GenBank/DDBJ databases">
        <authorList>
            <person name="de Groot N.N."/>
        </authorList>
    </citation>
    <scope>NUCLEOTIDE SEQUENCE [LARGE SCALE GENOMIC DNA]</scope>
    <source>
        <strain evidence="3 4">DSM 8512</strain>
    </source>
</reference>
<evidence type="ECO:0000259" key="2">
    <source>
        <dbReference type="PROSITE" id="PS51737"/>
    </source>
</evidence>
<dbReference type="Pfam" id="PF13408">
    <property type="entry name" value="Zn_ribbon_recom"/>
    <property type="match status" value="1"/>
</dbReference>
<dbReference type="InterPro" id="IPR006119">
    <property type="entry name" value="Resolv_N"/>
</dbReference>
<dbReference type="Gene3D" id="3.90.1750.20">
    <property type="entry name" value="Putative Large Serine Recombinase, Chain B, Domain 2"/>
    <property type="match status" value="1"/>
</dbReference>
<dbReference type="SUPFAM" id="SSF53041">
    <property type="entry name" value="Resolvase-like"/>
    <property type="match status" value="1"/>
</dbReference>
<dbReference type="InterPro" id="IPR011109">
    <property type="entry name" value="DNA_bind_recombinase_dom"/>
</dbReference>
<dbReference type="Gene3D" id="3.40.50.1390">
    <property type="entry name" value="Resolvase, N-terminal catalytic domain"/>
    <property type="match status" value="1"/>
</dbReference>
<sequence>MIQSPALRAAIYARYSSDNQREASLEDQIRICRRLIAQKDWTIAEVYTDAAISGASALRPGYQKLQDDARRRRIDVIVAESIDRISRDQEHIAAFYKQVSFLGIPLITVAEGEISELHIGLKGTMSALYLKDLAQKTHRGLEGRVRDGKSAGGISYGYRARRELCADGTLTTGERMIDPDQAAIVTRIFTEYASGRSARAIAAALNDEGIASPDSGKGAGTWGPSTISGNWKRGTGILNNELYIGRLVWNRQRFVKDPATQKRQARPNPPEDWIIEEVPDLRIIPDDLWHATKERQGAIRADMNPAGVQSARPRPERARRPDYLFSGLVKCGCCGASYTLINKTRYGCAAARNKGHSICSNRATILREEVEARVLDGLREKLLHPDLIAAFVEEYRKAFNAAAGDRSSDRDNARRDLKQIEKKIAGILAAIEDGMYHPSMKTKMADLEARKAQLTAFLEDTPEPPALRLHPRLSDLYREKIANLSAALQEPGMKLEATQILRSLITEIRMVPEPDAPGGHEIELLGELAGILALSEADTTKPPRLARAGKSVESETMVAGARFQKYSSLYAGVSPGPSMLAA</sequence>
<dbReference type="InterPro" id="IPR036162">
    <property type="entry name" value="Resolvase-like_N_sf"/>
</dbReference>
<dbReference type="AlphaFoldDB" id="A0A1H8MHJ3"/>
<dbReference type="InterPro" id="IPR050639">
    <property type="entry name" value="SSR_resolvase"/>
</dbReference>
<organism evidence="3 4">
    <name type="scientific">Paracoccus alcaliphilus</name>
    <dbReference type="NCBI Taxonomy" id="34002"/>
    <lineage>
        <taxon>Bacteria</taxon>
        <taxon>Pseudomonadati</taxon>
        <taxon>Pseudomonadota</taxon>
        <taxon>Alphaproteobacteria</taxon>
        <taxon>Rhodobacterales</taxon>
        <taxon>Paracoccaceae</taxon>
        <taxon>Paracoccus</taxon>
    </lineage>
</organism>
<feature type="domain" description="Recombinase" evidence="2">
    <location>
        <begin position="155"/>
        <end position="302"/>
    </location>
</feature>
<dbReference type="InterPro" id="IPR038109">
    <property type="entry name" value="DNA_bind_recomb_sf"/>
</dbReference>
<dbReference type="Pfam" id="PF07508">
    <property type="entry name" value="Recombinase"/>
    <property type="match status" value="1"/>
</dbReference>